<name>A0A086T9A7_HAPC1</name>
<feature type="region of interest" description="Disordered" evidence="2">
    <location>
        <begin position="119"/>
        <end position="159"/>
    </location>
</feature>
<dbReference type="PANTHER" id="PTHR31668">
    <property type="entry name" value="GLUCOSE TRANSPORT TRANSCRIPTION REGULATOR RGT1-RELATED-RELATED"/>
    <property type="match status" value="1"/>
</dbReference>
<dbReference type="AlphaFoldDB" id="A0A086T9A7"/>
<evidence type="ECO:0000313" key="4">
    <source>
        <dbReference type="Proteomes" id="UP000029964"/>
    </source>
</evidence>
<dbReference type="OrthoDB" id="2740448at2759"/>
<dbReference type="EMBL" id="JPKY01000025">
    <property type="protein sequence ID" value="KFH45939.1"/>
    <property type="molecule type" value="Genomic_DNA"/>
</dbReference>
<proteinExistence type="predicted"/>
<feature type="region of interest" description="Disordered" evidence="2">
    <location>
        <begin position="1"/>
        <end position="20"/>
    </location>
</feature>
<comment type="caution">
    <text evidence="3">The sequence shown here is derived from an EMBL/GenBank/DDBJ whole genome shotgun (WGS) entry which is preliminary data.</text>
</comment>
<dbReference type="PANTHER" id="PTHR31668:SF24">
    <property type="entry name" value="TRANSCRIPTION FACTOR, PUTATIVE-RELATED"/>
    <property type="match status" value="1"/>
</dbReference>
<protein>
    <submittedName>
        <fullName evidence="3">Sucrose utilization protein-like protein</fullName>
    </submittedName>
</protein>
<keyword evidence="4" id="KW-1185">Reference proteome</keyword>
<gene>
    <name evidence="3" type="ORF">ACRE_032810</name>
</gene>
<dbReference type="Proteomes" id="UP000029964">
    <property type="component" value="Unassembled WGS sequence"/>
</dbReference>
<evidence type="ECO:0000256" key="2">
    <source>
        <dbReference type="SAM" id="MobiDB-lite"/>
    </source>
</evidence>
<dbReference type="CDD" id="cd12148">
    <property type="entry name" value="fungal_TF_MHR"/>
    <property type="match status" value="1"/>
</dbReference>
<organism evidence="3 4">
    <name type="scientific">Hapsidospora chrysogenum (strain ATCC 11550 / CBS 779.69 / DSM 880 / IAM 14645 / JCM 23072 / IMI 49137)</name>
    <name type="common">Acremonium chrysogenum</name>
    <dbReference type="NCBI Taxonomy" id="857340"/>
    <lineage>
        <taxon>Eukaryota</taxon>
        <taxon>Fungi</taxon>
        <taxon>Dikarya</taxon>
        <taxon>Ascomycota</taxon>
        <taxon>Pezizomycotina</taxon>
        <taxon>Sordariomycetes</taxon>
        <taxon>Hypocreomycetidae</taxon>
        <taxon>Hypocreales</taxon>
        <taxon>Bionectriaceae</taxon>
        <taxon>Hapsidospora</taxon>
    </lineage>
</organism>
<evidence type="ECO:0000313" key="3">
    <source>
        <dbReference type="EMBL" id="KFH45939.1"/>
    </source>
</evidence>
<dbReference type="InterPro" id="IPR050797">
    <property type="entry name" value="Carb_Metab_Trans_Reg"/>
</dbReference>
<feature type="region of interest" description="Disordered" evidence="2">
    <location>
        <begin position="58"/>
        <end position="87"/>
    </location>
</feature>
<keyword evidence="1" id="KW-0539">Nucleus</keyword>
<dbReference type="HOGENOM" id="CLU_016574_6_1_1"/>
<evidence type="ECO:0000256" key="1">
    <source>
        <dbReference type="ARBA" id="ARBA00023242"/>
    </source>
</evidence>
<reference evidence="4" key="1">
    <citation type="journal article" date="2014" name="Genome Announc.">
        <title>Genome sequence and annotation of Acremonium chrysogenum, producer of the beta-lactam antibiotic cephalosporin C.</title>
        <authorList>
            <person name="Terfehr D."/>
            <person name="Dahlmann T.A."/>
            <person name="Specht T."/>
            <person name="Zadra I."/>
            <person name="Kuernsteiner H."/>
            <person name="Kueck U."/>
        </authorList>
    </citation>
    <scope>NUCLEOTIDE SEQUENCE [LARGE SCALE GENOMIC DNA]</scope>
    <source>
        <strain evidence="4">ATCC 11550 / CBS 779.69 / DSM 880 / IAM 14645 / JCM 23072 / IMI 49137</strain>
    </source>
</reference>
<sequence length="555" mass="62540">MSGRSSSASPLSRPTSNPPLLGSALIIHAPARRIASWTLILPTDVGDNAFVPQVETRRAARHETNNSLEQHATRLPLPDGHDERGSQSHISCGPRVCGVCYTQGPVHLGLPCSFRPRGSSAASRSKCKRGGVISSLRPPKNSEPAAPPPLAIRPQGPRPGNGLDFDVDIDFLLDVLPDYRRSVYSVCPVVRHDDIRDSIHRFSHEADHASFCYAYASVTLALSSADNPRKTPEVIGELVSRALRLRPAIGHRSQITLKRVVFAVFLRITFGVLQDREMDFFYLREAITMLQMLGLDKPHDSIPPNDGTRHAWQRLYWIVFIQERVSAVSNERAGALVAPANAGPFADDEELPEHIRRAFSRLSELYRLVDEDFLRIWRDKQHCPVLTLEWITEKQRVLEEQHVLVEEVCPHLTEVQQSDLLLTSQWLRTLVWQMAGYKYMLHSDAAQDYMQLLFPVRGSIYVGNILRKICRESLDHQGAGNLQKLFEITTSAADVVSLSAKHHERQDVLDAKENCRYLIEYLQRFKTLGNTQRCILQQKLEALDNLCSPESRTPA</sequence>
<accession>A0A086T9A7</accession>
<feature type="compositionally biased region" description="Low complexity" evidence="2">
    <location>
        <begin position="1"/>
        <end position="15"/>
    </location>
</feature>
<dbReference type="STRING" id="857340.A0A086T9A7"/>